<dbReference type="Gene3D" id="2.130.10.80">
    <property type="entry name" value="Galactose oxidase/kelch, beta-propeller"/>
    <property type="match status" value="1"/>
</dbReference>
<gene>
    <name evidence="2" type="ORF">PtrM4_045030</name>
</gene>
<feature type="signal peptide" evidence="1">
    <location>
        <begin position="1"/>
        <end position="18"/>
    </location>
</feature>
<dbReference type="RefSeq" id="XP_065959115.1">
    <property type="nucleotide sequence ID" value="XM_066104551.1"/>
</dbReference>
<dbReference type="InterPro" id="IPR014756">
    <property type="entry name" value="Ig_E-set"/>
</dbReference>
<dbReference type="KEGG" id="ptrr:6345208"/>
<dbReference type="InterPro" id="IPR015202">
    <property type="entry name" value="GO-like_E_set"/>
</dbReference>
<dbReference type="SMART" id="SM00612">
    <property type="entry name" value="Kelch"/>
    <property type="match status" value="2"/>
</dbReference>
<organism evidence="2 3">
    <name type="scientific">Pyrenophora tritici-repentis</name>
    <dbReference type="NCBI Taxonomy" id="45151"/>
    <lineage>
        <taxon>Eukaryota</taxon>
        <taxon>Fungi</taxon>
        <taxon>Dikarya</taxon>
        <taxon>Ascomycota</taxon>
        <taxon>Pezizomycotina</taxon>
        <taxon>Dothideomycetes</taxon>
        <taxon>Pleosporomycetidae</taxon>
        <taxon>Pleosporales</taxon>
        <taxon>Pleosporineae</taxon>
        <taxon>Pleosporaceae</taxon>
        <taxon>Pyrenophora</taxon>
    </lineage>
</organism>
<evidence type="ECO:0000256" key="1">
    <source>
        <dbReference type="SAM" id="SignalP"/>
    </source>
</evidence>
<dbReference type="InterPro" id="IPR006652">
    <property type="entry name" value="Kelch_1"/>
</dbReference>
<dbReference type="InterPro" id="IPR011043">
    <property type="entry name" value="Gal_Oxase/kelch_b-propeller"/>
</dbReference>
<evidence type="ECO:0000313" key="3">
    <source>
        <dbReference type="Proteomes" id="UP000245464"/>
    </source>
</evidence>
<dbReference type="SUPFAM" id="SSF81296">
    <property type="entry name" value="E set domains"/>
    <property type="match status" value="1"/>
</dbReference>
<dbReference type="SUPFAM" id="SSF50965">
    <property type="entry name" value="Galactose oxidase, central domain"/>
    <property type="match status" value="1"/>
</dbReference>
<dbReference type="SUPFAM" id="SSF49785">
    <property type="entry name" value="Galactose-binding domain-like"/>
    <property type="match status" value="1"/>
</dbReference>
<proteinExistence type="predicted"/>
<dbReference type="InterPro" id="IPR009880">
    <property type="entry name" value="Glyoxal_oxidase_N"/>
</dbReference>
<dbReference type="Proteomes" id="UP000245464">
    <property type="component" value="Chromosome 10"/>
</dbReference>
<dbReference type="PANTHER" id="PTHR32208">
    <property type="entry name" value="SECRETED PROTEIN-RELATED"/>
    <property type="match status" value="1"/>
</dbReference>
<feature type="chain" id="PRO_5043893208" evidence="1">
    <location>
        <begin position="19"/>
        <end position="2166"/>
    </location>
</feature>
<comment type="caution">
    <text evidence="2">The sequence shown here is derived from an EMBL/GenBank/DDBJ whole genome shotgun (WGS) entry which is preliminary data.</text>
</comment>
<dbReference type="Gene3D" id="2.60.120.260">
    <property type="entry name" value="Galactose-binding domain-like"/>
    <property type="match status" value="1"/>
</dbReference>
<dbReference type="Gene3D" id="2.60.120.430">
    <property type="entry name" value="Galactose-binding lectin"/>
    <property type="match status" value="1"/>
</dbReference>
<dbReference type="Pfam" id="PF00754">
    <property type="entry name" value="F5_F8_type_C"/>
    <property type="match status" value="1"/>
</dbReference>
<name>A0A316ZTS4_9PLEO</name>
<sequence length="2166" mass="231841">MRSLILLSLFAVLQLCQAFVSPDIYSLVGPAGTSASPSEDSLPPTVPSQSRHAAGPNSGLNIFLPDYKADPNWLPLTLSLKTVGLQVKVIESLNISSQCRNLLVYTSPSVSYSPSSADVAALTSFVAKGGRLIFMNQVPTALQALAGVSASTVDASGARSILQLTNTETPVQALRGFDFADYYDINMPFYENYTQSGLVNVGYTPANGSQTLAKYQVRNNGVDSADTSTTNAAIVKHQPSGASGYVYSFGMDIGYLFIQAQNEGGGYSPWYDGHYYPGYDIGTRIIKNIVITSPHFVSLWTVPYNKGLAFTTTWDIDTYVSYPHGQGMAAAAQDRGAAGNLNLHTKYITDAYENAYFQYGVPYIYQITGFRNGPDGYPFIDFGSHTVSHSPNAAEFSYGTLNEQFVKGTNAGYAPYIHQCGPNADGTPPNGETCIKGGTSGLSFYTSAASASGEVRVSTYLIRYVLKDAFKTNYNMTTYRPGNLAWSKYQASHCVAMGIIGGSSCSGNSHLTHLPFQVTHNRESFQELPYYEFPLQWSDGDGNMSSADFPGSDFSNQIKDIKNMARYGGHYNILIHPSDAVFDKIQIQRALHDTVRPFAVFFNQTGIANWWTNRDRAVVDITAADNSSVAMTVRLDGATEGLTLQVPRTYAFKSATGSLSVCQQLSHDESTNAVVLRNTAKGVYTLFFTVGSTNASESTCPDFTPKPIGDTECIAWDVMIDDFLELYFGSKNVNLLLLQTVATGLSSNNVDGTLQLTATTNSGVNSYYTEISRFCFDATIYTHLYFDMVAPPGVTFYVQLVSYDSGCNTEVQSPTYLDVTRYAAADGLNHTVTIPLSDFKGQDMLHVRGIRIGNISPAQTPIYVDNIKIQKRCVTAPGEDRTPGLAIESFQNVDRWITGINNMFGQTDFNNSMTFAKLSELGRMQLLPSSANSYFYTDTAVNGINLNATGYTAVSLNARGPSGGSFDVVVTSGAGTGTISTVNTATYALLNQDNFANITIPMSAFTGLDTNSVSRITLRNFKPSGGSSASNFTMRWISLLGGSASGSTGSRCATASGYVVLDFCDPKEFRTQTNALGAPISDDKTMKSYQQTTSGAVDLVPKDLSSYFYSLLAQQSGCVALNSSYNAIKLTVSGPQGATANIGFKYGGETCNMNVVTSYIPVTFNAAPTQLTIPFSRFPASFNQDFLQSFVMTNFNTPGAIYRLHSLVFTGPTDSPGCALCSGTILNTCTFVSEVPRTNRLIGPMTDEGTLASYSVSSDGSLDMGTKSDAYWYSQFGASTCYNAKGLNATGIQLSLAAPAGTTFQVSMRWQLDDMCTITSPPSSVPITSYVTFTGATSYQVAQIPFSDFPGINSSRLDSIALSGFDPAKVDVKVGCISLTSIAAAPPPQTCTCPITAWLNYCTSGTASRNANGYVQSDDGTMETAPVLSDGALVLQPSISGSYWYSLQNCADLSKSEFLVLNVTAKTGATFNVQLQSGGTACPGSALIQRLSVPSTAYGAMNGSPVTLRIPLRDYTAMNITIPVTILALALLADSASVAISRSGWTATSDSFQADYEPSKALDGDAATFWQSKFFPTPADTLPHWIVVDMKESYNINAISLQQRPSDSANGRIGGHRIEVSTDNTSWQVAAVGTYNNDATTKTTSFVVRRGRYVKITATSEAQSAANQFTTIAEINIFQDTEYTPPAAGKGSWEKTVDFPLVPTAVSLLPNGKVLMWSAFAKDSFGGSRGFTQTGTYDPATGESSQLQVSNTQHDMFCPGISLDFDGRVVVTGGSNAAKTSIYDPSSDTWTAGSDMRIARGYQSTTTCSDGRIFNIGGSWSGNRGGKDGEIYSTTENTWALLQNALVSPMLTADSGGVYRSDNHGWLFGWKNQTVFQAGPSIAMNWYETVGSGSTTGAGNRLDDGHAMNGNAVMFDATAGKILTAGGASDYENSDGRTNAYVITIGAPKTNPTVTKTESMAYGRGFANSVVLPDGTVFVTGGQSRLRPFIDDTAQLTPELWDPTTGKWTQLNPMRIPRTYHSVAILMPDATVFSGGGGLCGGCGGVSERNHFDAEIFVPPYLLNDDGTRRTRPEISTVASSVRLGEILSISTTGSVAKFSLVRFGTATHTVNTDQRRISLDSSGSDTSYTVTIPGDPGVALPGYWLLFAIDSAGTPSIGKTIKVVL</sequence>
<dbReference type="Gene3D" id="2.60.40.10">
    <property type="entry name" value="Immunoglobulins"/>
    <property type="match status" value="1"/>
</dbReference>
<dbReference type="Pfam" id="PF07250">
    <property type="entry name" value="Glyoxal_oxid_N"/>
    <property type="match status" value="1"/>
</dbReference>
<dbReference type="Pfam" id="PF09118">
    <property type="entry name" value="GO-like_E_set"/>
    <property type="match status" value="1"/>
</dbReference>
<dbReference type="InterPro" id="IPR037293">
    <property type="entry name" value="Gal_Oxidase_central_sf"/>
</dbReference>
<dbReference type="GeneID" id="6345208"/>
<dbReference type="PROSITE" id="PS50022">
    <property type="entry name" value="FA58C_3"/>
    <property type="match status" value="1"/>
</dbReference>
<keyword evidence="1" id="KW-0732">Signal</keyword>
<dbReference type="InterPro" id="IPR000421">
    <property type="entry name" value="FA58C"/>
</dbReference>
<evidence type="ECO:0000313" key="2">
    <source>
        <dbReference type="EMBL" id="KAF7565069.1"/>
    </source>
</evidence>
<reference evidence="2" key="1">
    <citation type="journal article" date="2018" name="BMC Genomics">
        <title>Comparative genomics of the wheat fungal pathogen Pyrenophora tritici-repentis reveals chromosomal variations and genome plasticity.</title>
        <authorList>
            <person name="Moolhuijzen P."/>
            <person name="See P.T."/>
            <person name="Hane J.K."/>
            <person name="Shi G."/>
            <person name="Liu Z."/>
            <person name="Oliver R.P."/>
            <person name="Moffat C.S."/>
        </authorList>
    </citation>
    <scope>NUCLEOTIDE SEQUENCE [LARGE SCALE GENOMIC DNA]</scope>
    <source>
        <strain evidence="2">M4</strain>
    </source>
</reference>
<dbReference type="PANTHER" id="PTHR32208:SF68">
    <property type="entry name" value="GALACTOSE OXIDASE"/>
    <property type="match status" value="1"/>
</dbReference>
<dbReference type="CDD" id="cd02851">
    <property type="entry name" value="E_set_GO_C"/>
    <property type="match status" value="1"/>
</dbReference>
<dbReference type="InterPro" id="IPR013783">
    <property type="entry name" value="Ig-like_fold"/>
</dbReference>
<protein>
    <submittedName>
        <fullName evidence="2">DUF1929 multi-domain protein</fullName>
    </submittedName>
</protein>
<dbReference type="EMBL" id="NQIK02000010">
    <property type="protein sequence ID" value="KAF7565069.1"/>
    <property type="molecule type" value="Genomic_DNA"/>
</dbReference>
<accession>A0A316ZTS4</accession>
<dbReference type="InterPro" id="IPR008979">
    <property type="entry name" value="Galactose-bd-like_sf"/>
</dbReference>